<protein>
    <submittedName>
        <fullName evidence="3">Molecular chaperone DnaJ</fullName>
    </submittedName>
</protein>
<evidence type="ECO:0000313" key="4">
    <source>
        <dbReference type="Proteomes" id="UP000245474"/>
    </source>
</evidence>
<dbReference type="AlphaFoldDB" id="A0A2U2N6N6"/>
<evidence type="ECO:0000313" key="3">
    <source>
        <dbReference type="EMBL" id="PWG64855.1"/>
    </source>
</evidence>
<dbReference type="Proteomes" id="UP000245474">
    <property type="component" value="Unassembled WGS sequence"/>
</dbReference>
<reference evidence="3 4" key="1">
    <citation type="submission" date="2018-05" db="EMBL/GenBank/DDBJ databases">
        <title>Spiribacter halobius sp. nov., a moderately halophilic bacterium isolated from marine solar saltern.</title>
        <authorList>
            <person name="Zheng W.-S."/>
            <person name="Lu D.-C."/>
            <person name="Du Z.-J."/>
        </authorList>
    </citation>
    <scope>NUCLEOTIDE SEQUENCE [LARGE SCALE GENOMIC DNA]</scope>
    <source>
        <strain evidence="3 4">E85</strain>
    </source>
</reference>
<dbReference type="Pfam" id="PF12339">
    <property type="entry name" value="DNAJ_related"/>
    <property type="match status" value="1"/>
</dbReference>
<evidence type="ECO:0000259" key="2">
    <source>
        <dbReference type="PROSITE" id="PS50076"/>
    </source>
</evidence>
<comment type="caution">
    <text evidence="3">The sequence shown here is derived from an EMBL/GenBank/DDBJ whole genome shotgun (WGS) entry which is preliminary data.</text>
</comment>
<proteinExistence type="predicted"/>
<dbReference type="PROSITE" id="PS50076">
    <property type="entry name" value="DNAJ_2"/>
    <property type="match status" value="1"/>
</dbReference>
<dbReference type="InterPro" id="IPR001623">
    <property type="entry name" value="DnaJ_domain"/>
</dbReference>
<accession>A0A2U2N6N6</accession>
<dbReference type="SUPFAM" id="SSF46565">
    <property type="entry name" value="Chaperone J-domain"/>
    <property type="match status" value="1"/>
</dbReference>
<name>A0A2U2N6N6_9GAMM</name>
<dbReference type="Gene3D" id="1.10.287.110">
    <property type="entry name" value="DnaJ domain"/>
    <property type="match status" value="1"/>
</dbReference>
<dbReference type="InterPro" id="IPR021059">
    <property type="entry name" value="DnaJ-related_N"/>
</dbReference>
<feature type="domain" description="J" evidence="2">
    <location>
        <begin position="151"/>
        <end position="200"/>
    </location>
</feature>
<dbReference type="CDD" id="cd06257">
    <property type="entry name" value="DnaJ"/>
    <property type="match status" value="1"/>
</dbReference>
<organism evidence="3 4">
    <name type="scientific">Sediminicurvatus halobius</name>
    <dbReference type="NCBI Taxonomy" id="2182432"/>
    <lineage>
        <taxon>Bacteria</taxon>
        <taxon>Pseudomonadati</taxon>
        <taxon>Pseudomonadota</taxon>
        <taxon>Gammaproteobacteria</taxon>
        <taxon>Chromatiales</taxon>
        <taxon>Ectothiorhodospiraceae</taxon>
        <taxon>Sediminicurvatus</taxon>
    </lineage>
</organism>
<keyword evidence="1" id="KW-0143">Chaperone</keyword>
<gene>
    <name evidence="3" type="ORF">DEM34_03405</name>
</gene>
<evidence type="ECO:0000256" key="1">
    <source>
        <dbReference type="ARBA" id="ARBA00023186"/>
    </source>
</evidence>
<dbReference type="EMBL" id="QFFI01000004">
    <property type="protein sequence ID" value="PWG64855.1"/>
    <property type="molecule type" value="Genomic_DNA"/>
</dbReference>
<dbReference type="InterPro" id="IPR036869">
    <property type="entry name" value="J_dom_sf"/>
</dbReference>
<sequence>MTMTMTTTVTAPACRWPHLLDPIAGMLPPPPGAVDEFRLIRALQARGDLAEFPAEGLATPLALYRTHFVLFHCLHHLDAALGERGEALEIHCLRIRRLARPAEGRQRPGFVDPMRSFYLDGRNLDDVDTAQVERLLGDFWRRFARRDGRAEALAELGLEDPVTDAEIRQVYRRLMMRHHPDRGGDTATVQRLNDAVARLL</sequence>
<keyword evidence="4" id="KW-1185">Reference proteome</keyword>